<accession>A0A094LI92</accession>
<feature type="non-terminal residue" evidence="1">
    <location>
        <position position="125"/>
    </location>
</feature>
<evidence type="ECO:0000313" key="1">
    <source>
        <dbReference type="EMBL" id="KFZ69087.1"/>
    </source>
</evidence>
<organism evidence="1 2">
    <name type="scientific">Podiceps cristatus</name>
    <name type="common">Great crested grebe</name>
    <dbReference type="NCBI Taxonomy" id="345573"/>
    <lineage>
        <taxon>Eukaryota</taxon>
        <taxon>Metazoa</taxon>
        <taxon>Chordata</taxon>
        <taxon>Craniata</taxon>
        <taxon>Vertebrata</taxon>
        <taxon>Euteleostomi</taxon>
        <taxon>Archelosauria</taxon>
        <taxon>Archosauria</taxon>
        <taxon>Dinosauria</taxon>
        <taxon>Saurischia</taxon>
        <taxon>Theropoda</taxon>
        <taxon>Coelurosauria</taxon>
        <taxon>Aves</taxon>
        <taxon>Neognathae</taxon>
        <taxon>Neoaves</taxon>
        <taxon>Mirandornithes</taxon>
        <taxon>Podicipediformes</taxon>
        <taxon>Podicipedidae</taxon>
        <taxon>Podiceps</taxon>
    </lineage>
</organism>
<evidence type="ECO:0000313" key="2">
    <source>
        <dbReference type="Proteomes" id="UP000053854"/>
    </source>
</evidence>
<gene>
    <name evidence="1" type="ORF">N338_06105</name>
</gene>
<sequence length="125" mass="13655">KDLMLDDSFQDLELYPEFIQPSLLNVLQCKVQQSVLPGTQEGMGWNQPALLIIVSLVHTCIQAGESSKGCHRGIARGWGEGQVCFLQSFNSVSAAVKINTAPGSHCLFQPCSVENYFTSFSSLIC</sequence>
<feature type="non-terminal residue" evidence="1">
    <location>
        <position position="1"/>
    </location>
</feature>
<keyword evidence="2" id="KW-1185">Reference proteome</keyword>
<proteinExistence type="predicted"/>
<reference evidence="1 2" key="1">
    <citation type="submission" date="2014-04" db="EMBL/GenBank/DDBJ databases">
        <title>Genome evolution of avian class.</title>
        <authorList>
            <person name="Zhang G."/>
            <person name="Li C."/>
        </authorList>
    </citation>
    <scope>NUCLEOTIDE SEQUENCE [LARGE SCALE GENOMIC DNA]</scope>
    <source>
        <strain evidence="1">BGI_N338</strain>
    </source>
</reference>
<dbReference type="AlphaFoldDB" id="A0A094LI92"/>
<dbReference type="OrthoDB" id="9365910at2759"/>
<protein>
    <submittedName>
        <fullName evidence="1">Uncharacterized protein</fullName>
    </submittedName>
</protein>
<dbReference type="EMBL" id="KL288052">
    <property type="protein sequence ID" value="KFZ69087.1"/>
    <property type="molecule type" value="Genomic_DNA"/>
</dbReference>
<name>A0A094LI92_PODCR</name>
<dbReference type="Proteomes" id="UP000053854">
    <property type="component" value="Unassembled WGS sequence"/>
</dbReference>